<accession>G4RDM0</accession>
<organism evidence="2 3">
    <name type="scientific">Pelagibacterium halotolerans (strain DSM 22347 / JCM 15775 / CGMCC 1.7692 / B2)</name>
    <dbReference type="NCBI Taxonomy" id="1082931"/>
    <lineage>
        <taxon>Bacteria</taxon>
        <taxon>Pseudomonadati</taxon>
        <taxon>Pseudomonadota</taxon>
        <taxon>Alphaproteobacteria</taxon>
        <taxon>Hyphomicrobiales</taxon>
        <taxon>Devosiaceae</taxon>
        <taxon>Pelagibacterium</taxon>
    </lineage>
</organism>
<keyword evidence="1" id="KW-0812">Transmembrane</keyword>
<dbReference type="AlphaFoldDB" id="G4RDM0"/>
<dbReference type="STRING" id="1082931.KKY_2800"/>
<keyword evidence="1" id="KW-1133">Transmembrane helix</keyword>
<protein>
    <submittedName>
        <fullName evidence="2">Uncharacterized protein</fullName>
    </submittedName>
</protein>
<dbReference type="KEGG" id="phl:KKY_2800"/>
<gene>
    <name evidence="2" type="ordered locus">KKY_2800</name>
</gene>
<dbReference type="HOGENOM" id="CLU_3186986_0_0_5"/>
<keyword evidence="3" id="KW-1185">Reference proteome</keyword>
<sequence>MSSLRVRNIAVLAVLLVIVGGVFILSFTHVPNEVRASQTVETDAVD</sequence>
<name>G4RDM0_PELHB</name>
<dbReference type="EMBL" id="CP003075">
    <property type="protein sequence ID" value="AEQ52806.1"/>
    <property type="molecule type" value="Genomic_DNA"/>
</dbReference>
<evidence type="ECO:0000313" key="3">
    <source>
        <dbReference type="Proteomes" id="UP000008850"/>
    </source>
</evidence>
<keyword evidence="1" id="KW-0472">Membrane</keyword>
<feature type="transmembrane region" description="Helical" evidence="1">
    <location>
        <begin position="9"/>
        <end position="30"/>
    </location>
</feature>
<evidence type="ECO:0000313" key="2">
    <source>
        <dbReference type="EMBL" id="AEQ52806.1"/>
    </source>
</evidence>
<dbReference type="RefSeq" id="WP_014131953.1">
    <property type="nucleotide sequence ID" value="NC_016078.1"/>
</dbReference>
<evidence type="ECO:0000256" key="1">
    <source>
        <dbReference type="SAM" id="Phobius"/>
    </source>
</evidence>
<dbReference type="Proteomes" id="UP000008850">
    <property type="component" value="Chromosome"/>
</dbReference>
<reference evidence="2 3" key="1">
    <citation type="journal article" date="2012" name="J. Bacteriol.">
        <title>Complete genome sequence of Pelagibacterium halotolerans B2T.</title>
        <authorList>
            <person name="Huo Y.Y."/>
            <person name="Cheng H."/>
            <person name="Han X.F."/>
            <person name="Jiang X.W."/>
            <person name="Sun C."/>
            <person name="Zhang X.Q."/>
            <person name="Zhu X.F."/>
            <person name="Liu Y.F."/>
            <person name="Li P.F."/>
            <person name="Ni P.X."/>
            <person name="Wu M."/>
        </authorList>
    </citation>
    <scope>NUCLEOTIDE SEQUENCE [LARGE SCALE GENOMIC DNA]</scope>
    <source>
        <strain evidence="3">DSM 22347 / JCM 15775 / CGMCC 1.7692 / B2</strain>
    </source>
</reference>
<proteinExistence type="predicted"/>